<dbReference type="AlphaFoldDB" id="A0A8J3QF31"/>
<keyword evidence="2" id="KW-1185">Reference proteome</keyword>
<protein>
    <submittedName>
        <fullName evidence="1">Uncharacterized protein</fullName>
    </submittedName>
</protein>
<proteinExistence type="predicted"/>
<organism evidence="1 2">
    <name type="scientific">Rhizocola hellebori</name>
    <dbReference type="NCBI Taxonomy" id="1392758"/>
    <lineage>
        <taxon>Bacteria</taxon>
        <taxon>Bacillati</taxon>
        <taxon>Actinomycetota</taxon>
        <taxon>Actinomycetes</taxon>
        <taxon>Micromonosporales</taxon>
        <taxon>Micromonosporaceae</taxon>
        <taxon>Rhizocola</taxon>
    </lineage>
</organism>
<sequence>MRSTLPELYAAGGSGAFGSVPMDFSAEAEDPDTLWMTISEPIRHRARERSGPILAWWASREKGRSATAVVLGEHGLVTVEPVGEAGKEVYRVSGVNLQPGSFRSFEVTGQSNSEARPATAEAAMPFEGQMELLMRNLPGRAQRHLQAPYHDGSSLVRYGSFYLRWDRPVGTELQVWAYVFGTSRLVFVSGSRFTRHGESETLGTWQLTCRSAAIAS</sequence>
<comment type="caution">
    <text evidence="1">The sequence shown here is derived from an EMBL/GenBank/DDBJ whole genome shotgun (WGS) entry which is preliminary data.</text>
</comment>
<name>A0A8J3QF31_9ACTN</name>
<reference evidence="1" key="1">
    <citation type="submission" date="2021-01" db="EMBL/GenBank/DDBJ databases">
        <title>Whole genome shotgun sequence of Rhizocola hellebori NBRC 109834.</title>
        <authorList>
            <person name="Komaki H."/>
            <person name="Tamura T."/>
        </authorList>
    </citation>
    <scope>NUCLEOTIDE SEQUENCE</scope>
    <source>
        <strain evidence="1">NBRC 109834</strain>
    </source>
</reference>
<evidence type="ECO:0000313" key="1">
    <source>
        <dbReference type="EMBL" id="GIH08422.1"/>
    </source>
</evidence>
<evidence type="ECO:0000313" key="2">
    <source>
        <dbReference type="Proteomes" id="UP000612899"/>
    </source>
</evidence>
<accession>A0A8J3QF31</accession>
<gene>
    <name evidence="1" type="ORF">Rhe02_64890</name>
</gene>
<dbReference type="EMBL" id="BONY01000049">
    <property type="protein sequence ID" value="GIH08422.1"/>
    <property type="molecule type" value="Genomic_DNA"/>
</dbReference>
<dbReference type="Proteomes" id="UP000612899">
    <property type="component" value="Unassembled WGS sequence"/>
</dbReference>